<gene>
    <name evidence="1" type="ORF">JYE49_11545</name>
</gene>
<protein>
    <submittedName>
        <fullName evidence="1">Uncharacterized protein</fullName>
    </submittedName>
</protein>
<evidence type="ECO:0000313" key="1">
    <source>
        <dbReference type="EMBL" id="QUC66489.1"/>
    </source>
</evidence>
<sequence>MRENEPQNTAEAIKKPRETDHPWVDLPVEDDSLGESVRYSLDEIRYA</sequence>
<name>A0AC61MVE0_9FIRM</name>
<evidence type="ECO:0000313" key="2">
    <source>
        <dbReference type="Proteomes" id="UP000682782"/>
    </source>
</evidence>
<organism evidence="1 2">
    <name type="scientific">Aristaeella hokkaidonensis</name>
    <dbReference type="NCBI Taxonomy" id="3046382"/>
    <lineage>
        <taxon>Bacteria</taxon>
        <taxon>Bacillati</taxon>
        <taxon>Bacillota</taxon>
        <taxon>Clostridia</taxon>
        <taxon>Eubacteriales</taxon>
        <taxon>Aristaeellaceae</taxon>
        <taxon>Aristaeella</taxon>
    </lineage>
</organism>
<proteinExistence type="predicted"/>
<dbReference type="EMBL" id="CP068393">
    <property type="protein sequence ID" value="QUC66489.1"/>
    <property type="molecule type" value="Genomic_DNA"/>
</dbReference>
<dbReference type="Proteomes" id="UP000682782">
    <property type="component" value="Chromosome"/>
</dbReference>
<reference evidence="1" key="1">
    <citation type="submission" date="2021-01" db="EMBL/GenBank/DDBJ databases">
        <title>Complete genome sequence of Clostridiales bacterium R-7.</title>
        <authorList>
            <person name="Mahoney-Kurpe S.C."/>
            <person name="Palevich N."/>
            <person name="Koike S."/>
            <person name="Moon C.D."/>
            <person name="Attwood G.T."/>
        </authorList>
    </citation>
    <scope>NUCLEOTIDE SEQUENCE</scope>
    <source>
        <strain evidence="1">R-7</strain>
    </source>
</reference>
<accession>A0AC61MVE0</accession>
<keyword evidence="2" id="KW-1185">Reference proteome</keyword>